<evidence type="ECO:0000313" key="3">
    <source>
        <dbReference type="Proteomes" id="UP000250321"/>
    </source>
</evidence>
<organism evidence="2 3">
    <name type="scientific">Prunus yedoensis var. nudiflora</name>
    <dbReference type="NCBI Taxonomy" id="2094558"/>
    <lineage>
        <taxon>Eukaryota</taxon>
        <taxon>Viridiplantae</taxon>
        <taxon>Streptophyta</taxon>
        <taxon>Embryophyta</taxon>
        <taxon>Tracheophyta</taxon>
        <taxon>Spermatophyta</taxon>
        <taxon>Magnoliopsida</taxon>
        <taxon>eudicotyledons</taxon>
        <taxon>Gunneridae</taxon>
        <taxon>Pentapetalae</taxon>
        <taxon>rosids</taxon>
        <taxon>fabids</taxon>
        <taxon>Rosales</taxon>
        <taxon>Rosaceae</taxon>
        <taxon>Amygdaloideae</taxon>
        <taxon>Amygdaleae</taxon>
        <taxon>Prunus</taxon>
    </lineage>
</organism>
<gene>
    <name evidence="2" type="ORF">Pyn_41134</name>
</gene>
<feature type="region of interest" description="Disordered" evidence="1">
    <location>
        <begin position="170"/>
        <end position="196"/>
    </location>
</feature>
<name>A0A314XY17_PRUYE</name>
<dbReference type="AlphaFoldDB" id="A0A314XY17"/>
<sequence length="196" mass="21469">MGRKGHMNVAAELASVTEAEMDVQHDQLEAQLEEFQNTVTAISGHQDEAQTNISEMLKTLATISENQAQNASFQRMVMEEFCALQPHNSPHPRPERPSLTISPQPPLGSSPSYAPAWSISPSGPTVSYGAQKSPLAASMPQPQFTINIDLAELFSGYNPKFWSIINPNHQPSDSHQYSQSSDSKLYSRHTTAAPHA</sequence>
<feature type="region of interest" description="Disordered" evidence="1">
    <location>
        <begin position="85"/>
        <end position="116"/>
    </location>
</feature>
<feature type="compositionally biased region" description="Low complexity" evidence="1">
    <location>
        <begin position="170"/>
        <end position="183"/>
    </location>
</feature>
<evidence type="ECO:0000256" key="1">
    <source>
        <dbReference type="SAM" id="MobiDB-lite"/>
    </source>
</evidence>
<comment type="caution">
    <text evidence="2">The sequence shown here is derived from an EMBL/GenBank/DDBJ whole genome shotgun (WGS) entry which is preliminary data.</text>
</comment>
<keyword evidence="3" id="KW-1185">Reference proteome</keyword>
<reference evidence="2 3" key="1">
    <citation type="submission" date="2018-02" db="EMBL/GenBank/DDBJ databases">
        <title>Draft genome of wild Prunus yedoensis var. nudiflora.</title>
        <authorList>
            <person name="Baek S."/>
            <person name="Kim J.-H."/>
            <person name="Choi K."/>
            <person name="Kim G.-B."/>
            <person name="Cho A."/>
            <person name="Jang H."/>
            <person name="Shin C.-H."/>
            <person name="Yu H.-J."/>
            <person name="Mun J.-H."/>
        </authorList>
    </citation>
    <scope>NUCLEOTIDE SEQUENCE [LARGE SCALE GENOMIC DNA]</scope>
    <source>
        <strain evidence="3">cv. Jeju island</strain>
        <tissue evidence="2">Leaf</tissue>
    </source>
</reference>
<protein>
    <submittedName>
        <fullName evidence="2">Uncharacterized protein</fullName>
    </submittedName>
</protein>
<proteinExistence type="predicted"/>
<accession>A0A314XY17</accession>
<evidence type="ECO:0000313" key="2">
    <source>
        <dbReference type="EMBL" id="PQP99441.1"/>
    </source>
</evidence>
<dbReference type="EMBL" id="PJQY01001811">
    <property type="protein sequence ID" value="PQP99441.1"/>
    <property type="molecule type" value="Genomic_DNA"/>
</dbReference>
<dbReference type="Proteomes" id="UP000250321">
    <property type="component" value="Unassembled WGS sequence"/>
</dbReference>